<evidence type="ECO:0000313" key="4">
    <source>
        <dbReference type="EMBL" id="MBB5717558.1"/>
    </source>
</evidence>
<sequence length="160" mass="17160">MEIVEGGLTNPAVIALLDEHAAAMLAQSPKDSCHFLDLSGLQHPNVTFWTALESGELLGCGALKQLAPDHGEIKSMRTAAIHLRKGVAAALLTHILSVARARGYRRVSLETGSGPAFDAAHALYHRFGFTPCAAFGSYRDGDSFSRFLTLELKGDGRLKD</sequence>
<dbReference type="Pfam" id="PF00583">
    <property type="entry name" value="Acetyltransf_1"/>
    <property type="match status" value="1"/>
</dbReference>
<organism evidence="4 5">
    <name type="scientific">Stakelama sediminis</name>
    <dbReference type="NCBI Taxonomy" id="463200"/>
    <lineage>
        <taxon>Bacteria</taxon>
        <taxon>Pseudomonadati</taxon>
        <taxon>Pseudomonadota</taxon>
        <taxon>Alphaproteobacteria</taxon>
        <taxon>Sphingomonadales</taxon>
        <taxon>Sphingomonadaceae</taxon>
        <taxon>Stakelama</taxon>
    </lineage>
</organism>
<protein>
    <submittedName>
        <fullName evidence="4">Putative acetyltransferase</fullName>
        <ecNumber evidence="4">2.3.1.-</ecNumber>
    </submittedName>
</protein>
<evidence type="ECO:0000256" key="1">
    <source>
        <dbReference type="ARBA" id="ARBA00022679"/>
    </source>
</evidence>
<keyword evidence="2 4" id="KW-0012">Acyltransferase</keyword>
<dbReference type="PANTHER" id="PTHR43877:SF5">
    <property type="entry name" value="BLL8307 PROTEIN"/>
    <property type="match status" value="1"/>
</dbReference>
<keyword evidence="1 4" id="KW-0808">Transferase</keyword>
<keyword evidence="5" id="KW-1185">Reference proteome</keyword>
<evidence type="ECO:0000256" key="2">
    <source>
        <dbReference type="ARBA" id="ARBA00023315"/>
    </source>
</evidence>
<dbReference type="RefSeq" id="WP_184001306.1">
    <property type="nucleotide sequence ID" value="NZ_BAABIF010000004.1"/>
</dbReference>
<reference evidence="4 5" key="1">
    <citation type="submission" date="2020-08" db="EMBL/GenBank/DDBJ databases">
        <title>Genomic Encyclopedia of Type Strains, Phase IV (KMG-IV): sequencing the most valuable type-strain genomes for metagenomic binning, comparative biology and taxonomic classification.</title>
        <authorList>
            <person name="Goeker M."/>
        </authorList>
    </citation>
    <scope>NUCLEOTIDE SEQUENCE [LARGE SCALE GENOMIC DNA]</scope>
    <source>
        <strain evidence="4 5">DSM 27203</strain>
    </source>
</reference>
<dbReference type="PANTHER" id="PTHR43877">
    <property type="entry name" value="AMINOALKYLPHOSPHONATE N-ACETYLTRANSFERASE-RELATED-RELATED"/>
    <property type="match status" value="1"/>
</dbReference>
<name>A0A840YV85_9SPHN</name>
<comment type="caution">
    <text evidence="4">The sequence shown here is derived from an EMBL/GenBank/DDBJ whole genome shotgun (WGS) entry which is preliminary data.</text>
</comment>
<feature type="domain" description="N-acetyltransferase" evidence="3">
    <location>
        <begin position="1"/>
        <end position="151"/>
    </location>
</feature>
<dbReference type="InterPro" id="IPR000182">
    <property type="entry name" value="GNAT_dom"/>
</dbReference>
<gene>
    <name evidence="4" type="ORF">FHR23_000465</name>
</gene>
<dbReference type="InterPro" id="IPR050832">
    <property type="entry name" value="Bact_Acetyltransf"/>
</dbReference>
<dbReference type="GO" id="GO:0016747">
    <property type="term" value="F:acyltransferase activity, transferring groups other than amino-acyl groups"/>
    <property type="evidence" value="ECO:0007669"/>
    <property type="project" value="InterPro"/>
</dbReference>
<dbReference type="PROSITE" id="PS51186">
    <property type="entry name" value="GNAT"/>
    <property type="match status" value="1"/>
</dbReference>
<accession>A0A840YV85</accession>
<dbReference type="EMBL" id="JACIJI010000001">
    <property type="protein sequence ID" value="MBB5717558.1"/>
    <property type="molecule type" value="Genomic_DNA"/>
</dbReference>
<dbReference type="AlphaFoldDB" id="A0A840YV85"/>
<dbReference type="Proteomes" id="UP000554342">
    <property type="component" value="Unassembled WGS sequence"/>
</dbReference>
<dbReference type="EC" id="2.3.1.-" evidence="4"/>
<dbReference type="InterPro" id="IPR016181">
    <property type="entry name" value="Acyl_CoA_acyltransferase"/>
</dbReference>
<evidence type="ECO:0000259" key="3">
    <source>
        <dbReference type="PROSITE" id="PS51186"/>
    </source>
</evidence>
<dbReference type="SUPFAM" id="SSF55729">
    <property type="entry name" value="Acyl-CoA N-acyltransferases (Nat)"/>
    <property type="match status" value="1"/>
</dbReference>
<dbReference type="Gene3D" id="3.40.630.30">
    <property type="match status" value="1"/>
</dbReference>
<dbReference type="CDD" id="cd04301">
    <property type="entry name" value="NAT_SF"/>
    <property type="match status" value="1"/>
</dbReference>
<evidence type="ECO:0000313" key="5">
    <source>
        <dbReference type="Proteomes" id="UP000554342"/>
    </source>
</evidence>
<proteinExistence type="predicted"/>